<dbReference type="CDD" id="cd08183">
    <property type="entry name" value="Fe-ADH-like"/>
    <property type="match status" value="1"/>
</dbReference>
<feature type="domain" description="Fe-containing alcohol dehydrogenase-like C-terminal" evidence="5">
    <location>
        <begin position="187"/>
        <end position="383"/>
    </location>
</feature>
<feature type="domain" description="Alcohol dehydrogenase iron-type/glycerol dehydrogenase GldA" evidence="4">
    <location>
        <begin position="11"/>
        <end position="175"/>
    </location>
</feature>
<dbReference type="InterPro" id="IPR018211">
    <property type="entry name" value="ADH_Fe_CS"/>
</dbReference>
<gene>
    <name evidence="6" type="ORF">GCM10022204_16870</name>
</gene>
<dbReference type="InterPro" id="IPR001670">
    <property type="entry name" value="ADH_Fe/GldA"/>
</dbReference>
<comment type="similarity">
    <text evidence="1">Belongs to the iron-containing alcohol dehydrogenase family.</text>
</comment>
<comment type="caution">
    <text evidence="6">The sequence shown here is derived from an EMBL/GenBank/DDBJ whole genome shotgun (WGS) entry which is preliminary data.</text>
</comment>
<keyword evidence="3" id="KW-0520">NAD</keyword>
<dbReference type="Gene3D" id="3.40.50.1970">
    <property type="match status" value="1"/>
</dbReference>
<accession>A0ABP7D9R7</accession>
<evidence type="ECO:0000256" key="3">
    <source>
        <dbReference type="ARBA" id="ARBA00023027"/>
    </source>
</evidence>
<dbReference type="SUPFAM" id="SSF56796">
    <property type="entry name" value="Dehydroquinate synthase-like"/>
    <property type="match status" value="1"/>
</dbReference>
<sequence length="384" mass="38710">MSSETFDLAVPSDIRVGAGRVAEAPDVLTGWGARRVLLVTGRSPDRAAPLVAALAERGLDVSTFAVPGEPTIDVVREGTAAAAGHDAVVGFGGGSALDVAKAVAVLAVSGADPLVHLEVIGEGRPITGPGLPCLAVPTTAGTGSEVTRNAVLAGDGVKASLRSPWLLPRVAIVDPDLLTGLPAATVAASGMDALAQVIEPFLSRRANPFTDALARDGIVRSARSLRPAFTDGMQDAGVRADLAVASLFGGLCLANAGLGAVHAFAAALGARSGAPHGAVCAAVLAPALAVNLRAVRERGSHETLLRLTELAVLLTGAVDAEPEDVADWVGDQTRALQIPGLATHGLADADTAEVVAAAQRASSMRGNPLDLTDDEVAEILARAR</sequence>
<keyword evidence="7" id="KW-1185">Reference proteome</keyword>
<evidence type="ECO:0000259" key="4">
    <source>
        <dbReference type="Pfam" id="PF00465"/>
    </source>
</evidence>
<dbReference type="PANTHER" id="PTHR11496:SF102">
    <property type="entry name" value="ALCOHOL DEHYDROGENASE 4"/>
    <property type="match status" value="1"/>
</dbReference>
<evidence type="ECO:0000313" key="6">
    <source>
        <dbReference type="EMBL" id="GAA3700701.1"/>
    </source>
</evidence>
<evidence type="ECO:0000256" key="1">
    <source>
        <dbReference type="ARBA" id="ARBA00007358"/>
    </source>
</evidence>
<protein>
    <submittedName>
        <fullName evidence="6">Iron-containing alcohol dehydrogenase</fullName>
    </submittedName>
</protein>
<evidence type="ECO:0000256" key="2">
    <source>
        <dbReference type="ARBA" id="ARBA00023002"/>
    </source>
</evidence>
<evidence type="ECO:0000259" key="5">
    <source>
        <dbReference type="Pfam" id="PF25137"/>
    </source>
</evidence>
<organism evidence="6 7">
    <name type="scientific">Microlunatus aurantiacus</name>
    <dbReference type="NCBI Taxonomy" id="446786"/>
    <lineage>
        <taxon>Bacteria</taxon>
        <taxon>Bacillati</taxon>
        <taxon>Actinomycetota</taxon>
        <taxon>Actinomycetes</taxon>
        <taxon>Propionibacteriales</taxon>
        <taxon>Propionibacteriaceae</taxon>
        <taxon>Microlunatus</taxon>
    </lineage>
</organism>
<proteinExistence type="inferred from homology"/>
<dbReference type="PROSITE" id="PS00913">
    <property type="entry name" value="ADH_IRON_1"/>
    <property type="match status" value="1"/>
</dbReference>
<keyword evidence="2" id="KW-0560">Oxidoreductase</keyword>
<dbReference type="Pfam" id="PF00465">
    <property type="entry name" value="Fe-ADH"/>
    <property type="match status" value="1"/>
</dbReference>
<dbReference type="Gene3D" id="1.20.1090.10">
    <property type="entry name" value="Dehydroquinate synthase-like - alpha domain"/>
    <property type="match status" value="1"/>
</dbReference>
<evidence type="ECO:0000313" key="7">
    <source>
        <dbReference type="Proteomes" id="UP001500051"/>
    </source>
</evidence>
<dbReference type="PANTHER" id="PTHR11496">
    <property type="entry name" value="ALCOHOL DEHYDROGENASE"/>
    <property type="match status" value="1"/>
</dbReference>
<dbReference type="EMBL" id="BAAAYX010000004">
    <property type="protein sequence ID" value="GAA3700701.1"/>
    <property type="molecule type" value="Genomic_DNA"/>
</dbReference>
<dbReference type="Proteomes" id="UP001500051">
    <property type="component" value="Unassembled WGS sequence"/>
</dbReference>
<reference evidence="7" key="1">
    <citation type="journal article" date="2019" name="Int. J. Syst. Evol. Microbiol.">
        <title>The Global Catalogue of Microorganisms (GCM) 10K type strain sequencing project: providing services to taxonomists for standard genome sequencing and annotation.</title>
        <authorList>
            <consortium name="The Broad Institute Genomics Platform"/>
            <consortium name="The Broad Institute Genome Sequencing Center for Infectious Disease"/>
            <person name="Wu L."/>
            <person name="Ma J."/>
        </authorList>
    </citation>
    <scope>NUCLEOTIDE SEQUENCE [LARGE SCALE GENOMIC DNA]</scope>
    <source>
        <strain evidence="7">JCM 16548</strain>
    </source>
</reference>
<dbReference type="RefSeq" id="WP_344811880.1">
    <property type="nucleotide sequence ID" value="NZ_BAAAYX010000004.1"/>
</dbReference>
<dbReference type="InterPro" id="IPR039697">
    <property type="entry name" value="Alcohol_dehydrogenase_Fe"/>
</dbReference>
<dbReference type="Pfam" id="PF25137">
    <property type="entry name" value="ADH_Fe_C"/>
    <property type="match status" value="1"/>
</dbReference>
<dbReference type="InterPro" id="IPR056798">
    <property type="entry name" value="ADH_Fe_C"/>
</dbReference>
<name>A0ABP7D9R7_9ACTN</name>